<dbReference type="Pfam" id="PF03479">
    <property type="entry name" value="PCC"/>
    <property type="match status" value="1"/>
</dbReference>
<dbReference type="InterPro" id="IPR025707">
    <property type="entry name" value="DNA_bp_PD1"/>
</dbReference>
<dbReference type="Gene3D" id="3.30.1330.80">
    <property type="entry name" value="Hypothetical protein, similar to alpha- acetolactate decarboxylase, domain 2"/>
    <property type="match status" value="1"/>
</dbReference>
<dbReference type="InterPro" id="IPR005175">
    <property type="entry name" value="PPC_dom"/>
</dbReference>
<feature type="domain" description="PPC" evidence="1">
    <location>
        <begin position="1"/>
        <end position="118"/>
    </location>
</feature>
<dbReference type="CDD" id="cd11378">
    <property type="entry name" value="DUF296"/>
    <property type="match status" value="1"/>
</dbReference>
<dbReference type="SUPFAM" id="SSF117856">
    <property type="entry name" value="AF0104/ALDC/Ptd012-like"/>
    <property type="match status" value="1"/>
</dbReference>
<evidence type="ECO:0000259" key="1">
    <source>
        <dbReference type="PROSITE" id="PS51742"/>
    </source>
</evidence>
<sequence length="120" mass="13227">MNSFARREGLEAASFTSLGAMSRVTFGFYDFEKGEYEPIKLDEQVEVLSLIGNVSRKDDGSPQVHPHIVVGRRDGAAMGGHLLEGHVKPTLEVTLTEEPANLRRRYNAKMGLPLIDLSEG</sequence>
<accession>A0ABP9VAL6</accession>
<comment type="caution">
    <text evidence="2">The sequence shown here is derived from an EMBL/GenBank/DDBJ whole genome shotgun (WGS) entry which is preliminary data.</text>
</comment>
<dbReference type="PROSITE" id="PS51742">
    <property type="entry name" value="PPC"/>
    <property type="match status" value="1"/>
</dbReference>
<dbReference type="PANTHER" id="PTHR34988">
    <property type="entry name" value="PROTEIN, PUTATIVE-RELATED"/>
    <property type="match status" value="1"/>
</dbReference>
<proteinExistence type="predicted"/>
<dbReference type="PANTHER" id="PTHR34988:SF1">
    <property type="entry name" value="DNA-BINDING PROTEIN"/>
    <property type="match status" value="1"/>
</dbReference>
<reference evidence="2 3" key="1">
    <citation type="submission" date="2024-02" db="EMBL/GenBank/DDBJ databases">
        <title>Deinococcus xinjiangensis NBRC 107630.</title>
        <authorList>
            <person name="Ichikawa N."/>
            <person name="Katano-Makiyama Y."/>
            <person name="Hidaka K."/>
        </authorList>
    </citation>
    <scope>NUCLEOTIDE SEQUENCE [LARGE SCALE GENOMIC DNA]</scope>
    <source>
        <strain evidence="2 3">NBRC 107630</strain>
    </source>
</reference>
<name>A0ABP9VAL6_9DEIO</name>
<dbReference type="EMBL" id="BAABRN010000013">
    <property type="protein sequence ID" value="GAA5501761.1"/>
    <property type="molecule type" value="Genomic_DNA"/>
</dbReference>
<dbReference type="Proteomes" id="UP001458946">
    <property type="component" value="Unassembled WGS sequence"/>
</dbReference>
<keyword evidence="3" id="KW-1185">Reference proteome</keyword>
<dbReference type="PIRSF" id="PIRSF016702">
    <property type="entry name" value="DNA_bp_PD1"/>
    <property type="match status" value="1"/>
</dbReference>
<evidence type="ECO:0000313" key="3">
    <source>
        <dbReference type="Proteomes" id="UP001458946"/>
    </source>
</evidence>
<evidence type="ECO:0000313" key="2">
    <source>
        <dbReference type="EMBL" id="GAA5501761.1"/>
    </source>
</evidence>
<gene>
    <name evidence="2" type="ORF">Dxin01_01500</name>
</gene>
<protein>
    <recommendedName>
        <fullName evidence="1">PPC domain-containing protein</fullName>
    </recommendedName>
</protein>
<dbReference type="RefSeq" id="WP_353541732.1">
    <property type="nucleotide sequence ID" value="NZ_BAABRN010000013.1"/>
</dbReference>
<organism evidence="2 3">
    <name type="scientific">Deinococcus xinjiangensis</name>
    <dbReference type="NCBI Taxonomy" id="457454"/>
    <lineage>
        <taxon>Bacteria</taxon>
        <taxon>Thermotogati</taxon>
        <taxon>Deinococcota</taxon>
        <taxon>Deinococci</taxon>
        <taxon>Deinococcales</taxon>
        <taxon>Deinococcaceae</taxon>
        <taxon>Deinococcus</taxon>
    </lineage>
</organism>